<evidence type="ECO:0000256" key="3">
    <source>
        <dbReference type="ARBA" id="ARBA00022722"/>
    </source>
</evidence>
<dbReference type="EC" id="3.1.26.5" evidence="7"/>
<dbReference type="AlphaFoldDB" id="A0A645BDN8"/>
<accession>A0A645BDN8</accession>
<dbReference type="EMBL" id="VSSQ01019258">
    <property type="protein sequence ID" value="MPM63168.1"/>
    <property type="molecule type" value="Genomic_DNA"/>
</dbReference>
<reference evidence="7" key="1">
    <citation type="submission" date="2019-08" db="EMBL/GenBank/DDBJ databases">
        <authorList>
            <person name="Kucharzyk K."/>
            <person name="Murdoch R.W."/>
            <person name="Higgins S."/>
            <person name="Loffler F."/>
        </authorList>
    </citation>
    <scope>NUCLEOTIDE SEQUENCE</scope>
</reference>
<gene>
    <name evidence="7" type="primary">rnpA_35</name>
    <name evidence="7" type="ORF">SDC9_110048</name>
</gene>
<keyword evidence="3" id="KW-0540">Nuclease</keyword>
<dbReference type="InterPro" id="IPR014721">
    <property type="entry name" value="Ribsml_uS5_D2-typ_fold_subgr"/>
</dbReference>
<dbReference type="PROSITE" id="PS00648">
    <property type="entry name" value="RIBONUCLEASE_P"/>
    <property type="match status" value="1"/>
</dbReference>
<dbReference type="NCBIfam" id="TIGR00188">
    <property type="entry name" value="rnpA"/>
    <property type="match status" value="1"/>
</dbReference>
<comment type="caution">
    <text evidence="7">The sequence shown here is derived from an EMBL/GenBank/DDBJ whole genome shotgun (WGS) entry which is preliminary data.</text>
</comment>
<keyword evidence="6" id="KW-0694">RNA-binding</keyword>
<evidence type="ECO:0000256" key="5">
    <source>
        <dbReference type="ARBA" id="ARBA00022801"/>
    </source>
</evidence>
<dbReference type="GO" id="GO:0030677">
    <property type="term" value="C:ribonuclease P complex"/>
    <property type="evidence" value="ECO:0007669"/>
    <property type="project" value="TreeGrafter"/>
</dbReference>
<proteinExistence type="inferred from homology"/>
<dbReference type="GO" id="GO:0000049">
    <property type="term" value="F:tRNA binding"/>
    <property type="evidence" value="ECO:0007669"/>
    <property type="project" value="InterPro"/>
</dbReference>
<evidence type="ECO:0000313" key="7">
    <source>
        <dbReference type="EMBL" id="MPM63168.1"/>
    </source>
</evidence>
<dbReference type="GO" id="GO:0042781">
    <property type="term" value="F:3'-tRNA processing endoribonuclease activity"/>
    <property type="evidence" value="ECO:0007669"/>
    <property type="project" value="TreeGrafter"/>
</dbReference>
<keyword evidence="5 7" id="KW-0378">Hydrolase</keyword>
<organism evidence="7">
    <name type="scientific">bioreactor metagenome</name>
    <dbReference type="NCBI Taxonomy" id="1076179"/>
    <lineage>
        <taxon>unclassified sequences</taxon>
        <taxon>metagenomes</taxon>
        <taxon>ecological metagenomes</taxon>
    </lineage>
</organism>
<evidence type="ECO:0000256" key="2">
    <source>
        <dbReference type="ARBA" id="ARBA00022694"/>
    </source>
</evidence>
<sequence>MENRNYQFGKESRLCLKNDIENLLKKGDSMFKHPFKVFYLKNDLNHCRLMVSVPKRNFKKAVDRNYIKRIVRESYRISIADYASEYNYDISFIFTWNKIPDFKFVDERVKNILSKILSTSKESDSISVDTID</sequence>
<dbReference type="SUPFAM" id="SSF54211">
    <property type="entry name" value="Ribosomal protein S5 domain 2-like"/>
    <property type="match status" value="1"/>
</dbReference>
<dbReference type="Pfam" id="PF00825">
    <property type="entry name" value="Ribonuclease_P"/>
    <property type="match status" value="1"/>
</dbReference>
<keyword evidence="4" id="KW-0255">Endonuclease</keyword>
<comment type="function">
    <text evidence="1">RNaseP catalyzes the removal of the 5'-leader sequence from pre-tRNA to produce the mature 5'-terminus. It can also cleave other RNA substrates such as 4.5S RNA. The protein component plays an auxiliary but essential role in vivo by binding to the 5'-leader sequence and broadening the substrate specificity of the ribozyme.</text>
</comment>
<name>A0A645BDN8_9ZZZZ</name>
<dbReference type="PANTHER" id="PTHR33992">
    <property type="entry name" value="RIBONUCLEASE P PROTEIN COMPONENT"/>
    <property type="match status" value="1"/>
</dbReference>
<dbReference type="InterPro" id="IPR020568">
    <property type="entry name" value="Ribosomal_Su5_D2-typ_SF"/>
</dbReference>
<dbReference type="HAMAP" id="MF_00227">
    <property type="entry name" value="RNase_P"/>
    <property type="match status" value="1"/>
</dbReference>
<dbReference type="Gene3D" id="3.30.230.10">
    <property type="match status" value="1"/>
</dbReference>
<dbReference type="InterPro" id="IPR020539">
    <property type="entry name" value="RNase_P_CS"/>
</dbReference>
<protein>
    <submittedName>
        <fullName evidence="7">Ribonuclease P protein component</fullName>
        <ecNumber evidence="7">3.1.26.5</ecNumber>
    </submittedName>
</protein>
<dbReference type="PANTHER" id="PTHR33992:SF1">
    <property type="entry name" value="RIBONUCLEASE P PROTEIN COMPONENT"/>
    <property type="match status" value="1"/>
</dbReference>
<evidence type="ECO:0000256" key="4">
    <source>
        <dbReference type="ARBA" id="ARBA00022759"/>
    </source>
</evidence>
<dbReference type="InterPro" id="IPR000100">
    <property type="entry name" value="RNase_P"/>
</dbReference>
<evidence type="ECO:0000256" key="1">
    <source>
        <dbReference type="ARBA" id="ARBA00002663"/>
    </source>
</evidence>
<dbReference type="GO" id="GO:0004526">
    <property type="term" value="F:ribonuclease P activity"/>
    <property type="evidence" value="ECO:0007669"/>
    <property type="project" value="UniProtKB-EC"/>
</dbReference>
<keyword evidence="2" id="KW-0819">tRNA processing</keyword>
<evidence type="ECO:0000256" key="6">
    <source>
        <dbReference type="ARBA" id="ARBA00022884"/>
    </source>
</evidence>